<dbReference type="AlphaFoldDB" id="A0AAD9QV07"/>
<accession>A0AAD9QV07</accession>
<dbReference type="SMART" id="SM00179">
    <property type="entry name" value="EGF_CA"/>
    <property type="match status" value="4"/>
</dbReference>
<dbReference type="PROSITE" id="PS01186">
    <property type="entry name" value="EGF_2"/>
    <property type="match status" value="1"/>
</dbReference>
<evidence type="ECO:0000313" key="9">
    <source>
        <dbReference type="Proteomes" id="UP001249851"/>
    </source>
</evidence>
<feature type="chain" id="PRO_5041932758" evidence="6">
    <location>
        <begin position="20"/>
        <end position="515"/>
    </location>
</feature>
<feature type="disulfide bond" evidence="5">
    <location>
        <begin position="121"/>
        <end position="130"/>
    </location>
</feature>
<keyword evidence="2 6" id="KW-0732">Signal</keyword>
<dbReference type="Pfam" id="PF07645">
    <property type="entry name" value="EGF_CA"/>
    <property type="match status" value="2"/>
</dbReference>
<dbReference type="Gene3D" id="2.10.25.10">
    <property type="entry name" value="Laminin"/>
    <property type="match status" value="3"/>
</dbReference>
<keyword evidence="1 5" id="KW-0245">EGF-like domain</keyword>
<gene>
    <name evidence="8" type="ORF">P5673_007772</name>
</gene>
<dbReference type="Proteomes" id="UP001249851">
    <property type="component" value="Unassembled WGS sequence"/>
</dbReference>
<dbReference type="InterPro" id="IPR000742">
    <property type="entry name" value="EGF"/>
</dbReference>
<evidence type="ECO:0000259" key="7">
    <source>
        <dbReference type="PROSITE" id="PS50026"/>
    </source>
</evidence>
<dbReference type="PROSITE" id="PS00022">
    <property type="entry name" value="EGF_1"/>
    <property type="match status" value="2"/>
</dbReference>
<feature type="disulfide bond" evidence="5">
    <location>
        <begin position="84"/>
        <end position="93"/>
    </location>
</feature>
<protein>
    <submittedName>
        <fullName evidence="8">Neurogenic locus notch-like protein 1</fullName>
    </submittedName>
</protein>
<feature type="domain" description="EGF-like" evidence="7">
    <location>
        <begin position="56"/>
        <end position="94"/>
    </location>
</feature>
<keyword evidence="9" id="KW-1185">Reference proteome</keyword>
<comment type="caution">
    <text evidence="8">The sequence shown here is derived from an EMBL/GenBank/DDBJ whole genome shotgun (WGS) entry which is preliminary data.</text>
</comment>
<dbReference type="InterPro" id="IPR051022">
    <property type="entry name" value="Notch_Cell-Fate_Det"/>
</dbReference>
<evidence type="ECO:0000256" key="5">
    <source>
        <dbReference type="PROSITE-ProRule" id="PRU00076"/>
    </source>
</evidence>
<keyword evidence="4 5" id="KW-1015">Disulfide bond</keyword>
<feature type="signal peptide" evidence="6">
    <location>
        <begin position="1"/>
        <end position="19"/>
    </location>
</feature>
<evidence type="ECO:0000256" key="6">
    <source>
        <dbReference type="SAM" id="SignalP"/>
    </source>
</evidence>
<dbReference type="PANTHER" id="PTHR24049">
    <property type="entry name" value="CRUMBS FAMILY MEMBER"/>
    <property type="match status" value="1"/>
</dbReference>
<dbReference type="InterPro" id="IPR009030">
    <property type="entry name" value="Growth_fac_rcpt_cys_sf"/>
</dbReference>
<feature type="domain" description="EGF-like" evidence="7">
    <location>
        <begin position="133"/>
        <end position="175"/>
    </location>
</feature>
<reference evidence="8" key="1">
    <citation type="journal article" date="2023" name="G3 (Bethesda)">
        <title>Whole genome assembly and annotation of the endangered Caribbean coral Acropora cervicornis.</title>
        <authorList>
            <person name="Selwyn J.D."/>
            <person name="Vollmer S.V."/>
        </authorList>
    </citation>
    <scope>NUCLEOTIDE SEQUENCE</scope>
    <source>
        <strain evidence="8">K2</strain>
    </source>
</reference>
<dbReference type="InterPro" id="IPR049883">
    <property type="entry name" value="NOTCH1_EGF-like"/>
</dbReference>
<evidence type="ECO:0000313" key="8">
    <source>
        <dbReference type="EMBL" id="KAK2567882.1"/>
    </source>
</evidence>
<evidence type="ECO:0000256" key="1">
    <source>
        <dbReference type="ARBA" id="ARBA00022536"/>
    </source>
</evidence>
<dbReference type="PROSITE" id="PS50026">
    <property type="entry name" value="EGF_3"/>
    <property type="match status" value="4"/>
</dbReference>
<dbReference type="SMART" id="SM00181">
    <property type="entry name" value="EGF"/>
    <property type="match status" value="3"/>
</dbReference>
<dbReference type="CDD" id="cd00054">
    <property type="entry name" value="EGF_CA"/>
    <property type="match status" value="3"/>
</dbReference>
<proteinExistence type="predicted"/>
<feature type="domain" description="EGF-like" evidence="7">
    <location>
        <begin position="96"/>
        <end position="131"/>
    </location>
</feature>
<evidence type="ECO:0000256" key="4">
    <source>
        <dbReference type="ARBA" id="ARBA00023157"/>
    </source>
</evidence>
<dbReference type="SUPFAM" id="SSF57184">
    <property type="entry name" value="Growth factor receptor domain"/>
    <property type="match status" value="1"/>
</dbReference>
<organism evidence="8 9">
    <name type="scientific">Acropora cervicornis</name>
    <name type="common">Staghorn coral</name>
    <dbReference type="NCBI Taxonomy" id="6130"/>
    <lineage>
        <taxon>Eukaryota</taxon>
        <taxon>Metazoa</taxon>
        <taxon>Cnidaria</taxon>
        <taxon>Anthozoa</taxon>
        <taxon>Hexacorallia</taxon>
        <taxon>Scleractinia</taxon>
        <taxon>Astrocoeniina</taxon>
        <taxon>Acroporidae</taxon>
        <taxon>Acropora</taxon>
    </lineage>
</organism>
<evidence type="ECO:0000256" key="3">
    <source>
        <dbReference type="ARBA" id="ARBA00022737"/>
    </source>
</evidence>
<feature type="disulfide bond" evidence="5">
    <location>
        <begin position="44"/>
        <end position="53"/>
    </location>
</feature>
<dbReference type="EMBL" id="JARQWQ010000013">
    <property type="protein sequence ID" value="KAK2567882.1"/>
    <property type="molecule type" value="Genomic_DNA"/>
</dbReference>
<dbReference type="SUPFAM" id="SSF57196">
    <property type="entry name" value="EGF/Laminin"/>
    <property type="match status" value="1"/>
</dbReference>
<dbReference type="InterPro" id="IPR001881">
    <property type="entry name" value="EGF-like_Ca-bd_dom"/>
</dbReference>
<dbReference type="InterPro" id="IPR000152">
    <property type="entry name" value="EGF-type_Asp/Asn_hydroxyl_site"/>
</dbReference>
<dbReference type="PROSITE" id="PS00010">
    <property type="entry name" value="ASX_HYDROXYL"/>
    <property type="match status" value="2"/>
</dbReference>
<keyword evidence="3" id="KW-0677">Repeat</keyword>
<dbReference type="FunFam" id="2.10.25.10:FF:000038">
    <property type="entry name" value="Fibrillin 2"/>
    <property type="match status" value="1"/>
</dbReference>
<feature type="domain" description="EGF-like" evidence="7">
    <location>
        <begin position="18"/>
        <end position="54"/>
    </location>
</feature>
<name>A0AAD9QV07_ACRCE</name>
<comment type="caution">
    <text evidence="5">Lacks conserved residue(s) required for the propagation of feature annotation.</text>
</comment>
<evidence type="ECO:0000256" key="2">
    <source>
        <dbReference type="ARBA" id="ARBA00022729"/>
    </source>
</evidence>
<dbReference type="InterPro" id="IPR018097">
    <property type="entry name" value="EGF_Ca-bd_CS"/>
</dbReference>
<sequence>MGFEVVLASCLLFPMLVTASTCTVGYCKNGGTCVDSGVNAHCSCPASFTGATCEQDVDECAVLVGPCKNGGKCNNHMGGYVCHCIIGWVGFDCAVNVDDCMSSDGLPKCDNGGTCFDRVGCSTGLTGQNCSVDIDECGVAARSGVPVCHHGATCVNTPGSFSCNCIPGYTVFRSLIPMRPEECSICICRTADWWLGFDKKGWVTCGYTNEYLTGLYRNINKGSNDGVYLIEESRCCTAPSPNENQPSTCVTANWWRVLDSNKRWAVCPDGYFMQGMYRNDGQWLHHIEESRCCKPKNLRNSYLHCYNADSVGLSFDKKGWSSCAVGYYMAGFYKGGCDRLYCIESFKCCSMQNECKMANWRVGFDRKGWVHCDSSKHYITGLWRNINLGSKDEIYLLEEAKCCPAPSPHQNTPSTCRTANWWITLDRTNVWAVCPPGYFLQGLFRNTGAWLHHIEEATCCKPRTLADEYQDCYFENIWYSFDRKGIVKCNSNGYYLAGIYKGGCDQLHCIELLTP</sequence>
<reference evidence="8" key="2">
    <citation type="journal article" date="2023" name="Science">
        <title>Genomic signatures of disease resistance in endangered staghorn corals.</title>
        <authorList>
            <person name="Vollmer S.V."/>
            <person name="Selwyn J.D."/>
            <person name="Despard B.A."/>
            <person name="Roesel C.L."/>
        </authorList>
    </citation>
    <scope>NUCLEOTIDE SEQUENCE</scope>
    <source>
        <strain evidence="8">K2</strain>
    </source>
</reference>
<dbReference type="Pfam" id="PF00008">
    <property type="entry name" value="EGF"/>
    <property type="match status" value="1"/>
</dbReference>
<dbReference type="GO" id="GO:0005509">
    <property type="term" value="F:calcium ion binding"/>
    <property type="evidence" value="ECO:0007669"/>
    <property type="project" value="InterPro"/>
</dbReference>
<dbReference type="PROSITE" id="PS01187">
    <property type="entry name" value="EGF_CA"/>
    <property type="match status" value="1"/>
</dbReference>